<evidence type="ECO:0000313" key="1">
    <source>
        <dbReference type="EMBL" id="QGY40048.1"/>
    </source>
</evidence>
<dbReference type="EMBL" id="CP046400">
    <property type="protein sequence ID" value="QGY40048.1"/>
    <property type="molecule type" value="Genomic_DNA"/>
</dbReference>
<evidence type="ECO:0008006" key="3">
    <source>
        <dbReference type="Google" id="ProtNLM"/>
    </source>
</evidence>
<accession>A0A6I6JG94</accession>
<dbReference type="Proteomes" id="UP000428328">
    <property type="component" value="Chromosome"/>
</dbReference>
<dbReference type="KEGG" id="psel:GM415_07880"/>
<evidence type="ECO:0000313" key="2">
    <source>
        <dbReference type="Proteomes" id="UP000428328"/>
    </source>
</evidence>
<proteinExistence type="predicted"/>
<dbReference type="AlphaFoldDB" id="A0A6I6JG94"/>
<keyword evidence="2" id="KW-1185">Reference proteome</keyword>
<organism evidence="1 2">
    <name type="scientific">Pseudodesulfovibrio cashew</name>
    <dbReference type="NCBI Taxonomy" id="2678688"/>
    <lineage>
        <taxon>Bacteria</taxon>
        <taxon>Pseudomonadati</taxon>
        <taxon>Thermodesulfobacteriota</taxon>
        <taxon>Desulfovibrionia</taxon>
        <taxon>Desulfovibrionales</taxon>
        <taxon>Desulfovibrionaceae</taxon>
    </lineage>
</organism>
<gene>
    <name evidence="1" type="ORF">GM415_07880</name>
</gene>
<dbReference type="RefSeq" id="WP_158947272.1">
    <property type="nucleotide sequence ID" value="NZ_CP046400.1"/>
</dbReference>
<sequence length="123" mass="14219">MSVDYDMTRQNGFALVRARGVFESPGGVTRMIDEVAATVGTMAEKRVLLDFREMNKPNLTLFDKYDIVSHFDKNNDQRRIKWALVVPPQRLKPVRDFETMITNRGYLFLAFSSMAEAESWLTH</sequence>
<reference evidence="1 2" key="1">
    <citation type="submission" date="2019-11" db="EMBL/GenBank/DDBJ databases">
        <authorList>
            <person name="Zheng R.K."/>
            <person name="Sun C.M."/>
        </authorList>
    </citation>
    <scope>NUCLEOTIDE SEQUENCE [LARGE SCALE GENOMIC DNA]</scope>
    <source>
        <strain evidence="1 2">SRB007</strain>
    </source>
</reference>
<protein>
    <recommendedName>
        <fullName evidence="3">STAS/SEC14 domain-containing protein</fullName>
    </recommendedName>
</protein>
<name>A0A6I6JG94_9BACT</name>